<feature type="region of interest" description="Disordered" evidence="1">
    <location>
        <begin position="127"/>
        <end position="147"/>
    </location>
</feature>
<feature type="compositionally biased region" description="Polar residues" evidence="1">
    <location>
        <begin position="127"/>
        <end position="138"/>
    </location>
</feature>
<proteinExistence type="predicted"/>
<organism evidence="2 3">
    <name type="scientific">Actinoplanes lobatus</name>
    <dbReference type="NCBI Taxonomy" id="113568"/>
    <lineage>
        <taxon>Bacteria</taxon>
        <taxon>Bacillati</taxon>
        <taxon>Actinomycetota</taxon>
        <taxon>Actinomycetes</taxon>
        <taxon>Micromonosporales</taxon>
        <taxon>Micromonosporaceae</taxon>
        <taxon>Actinoplanes</taxon>
    </lineage>
</organism>
<evidence type="ECO:0000256" key="1">
    <source>
        <dbReference type="SAM" id="MobiDB-lite"/>
    </source>
</evidence>
<gene>
    <name evidence="2" type="ORF">Alo02nite_09680</name>
</gene>
<comment type="caution">
    <text evidence="2">The sequence shown here is derived from an EMBL/GenBank/DDBJ whole genome shotgun (WGS) entry which is preliminary data.</text>
</comment>
<sequence length="189" mass="20413">MITARILPHAALLQVPAVHVRVLIDPSQLTPPIETRTWKNPGVAALTRVVPWFEDPLNFLAGPHEMECQSGSLDRLAADDETARPFRLARGPADLPWLDIGNAFFIAVCHYAGDDTTIALTIEPTSPTPETWAATSGPSPARTAGARSPTRFSGFAVALGLDPTRSFQRHLGRVDDGTGKVVERQLTDS</sequence>
<protein>
    <submittedName>
        <fullName evidence="2">Uncharacterized protein</fullName>
    </submittedName>
</protein>
<reference evidence="2 3" key="1">
    <citation type="submission" date="2021-01" db="EMBL/GenBank/DDBJ databases">
        <title>Whole genome shotgun sequence of Actinoplanes lobatus NBRC 12513.</title>
        <authorList>
            <person name="Komaki H."/>
            <person name="Tamura T."/>
        </authorList>
    </citation>
    <scope>NUCLEOTIDE SEQUENCE [LARGE SCALE GENOMIC DNA]</scope>
    <source>
        <strain evidence="2 3">NBRC 12513</strain>
    </source>
</reference>
<evidence type="ECO:0000313" key="2">
    <source>
        <dbReference type="EMBL" id="GIE38070.1"/>
    </source>
</evidence>
<accession>A0ABQ4AB63</accession>
<keyword evidence="3" id="KW-1185">Reference proteome</keyword>
<dbReference type="EMBL" id="BOMP01000016">
    <property type="protein sequence ID" value="GIE38070.1"/>
    <property type="molecule type" value="Genomic_DNA"/>
</dbReference>
<dbReference type="Proteomes" id="UP000631312">
    <property type="component" value="Unassembled WGS sequence"/>
</dbReference>
<name>A0ABQ4AB63_9ACTN</name>
<evidence type="ECO:0000313" key="3">
    <source>
        <dbReference type="Proteomes" id="UP000631312"/>
    </source>
</evidence>